<dbReference type="STRING" id="33036.HMPREF3200_01113"/>
<organism evidence="2 3">
    <name type="scientific">Anaerococcus tetradius</name>
    <dbReference type="NCBI Taxonomy" id="33036"/>
    <lineage>
        <taxon>Bacteria</taxon>
        <taxon>Bacillati</taxon>
        <taxon>Bacillota</taxon>
        <taxon>Tissierellia</taxon>
        <taxon>Tissierellales</taxon>
        <taxon>Peptoniphilaceae</taxon>
        <taxon>Anaerococcus</taxon>
    </lineage>
</organism>
<gene>
    <name evidence="2" type="ORF">HMPREF3200_01113</name>
</gene>
<evidence type="ECO:0000259" key="1">
    <source>
        <dbReference type="Pfam" id="PF01895"/>
    </source>
</evidence>
<dbReference type="OrthoDB" id="9814256at2"/>
<feature type="domain" description="PhoU" evidence="1">
    <location>
        <begin position="18"/>
        <end position="101"/>
    </location>
</feature>
<sequence>MRERFKEDLEQVKSISKEIMAYVSSSYDKLSQYIEKSDEAILKDILDIKEDIRRKATSLERLSYELMALQQPVAKDLKLLQMAMKLASSYKRIGGHFEQISLILMEYSLNESEKDYVNKLIENEKKMAIDSIDSFIEIDKKLAKKTIEADKINNDLFKDAVEFIARENKNDLISPVELAEKVLLYKYFERLGDRLARVGDLATRL</sequence>
<dbReference type="AlphaFoldDB" id="A0A133KEC2"/>
<feature type="domain" description="PhoU" evidence="1">
    <location>
        <begin position="119"/>
        <end position="200"/>
    </location>
</feature>
<dbReference type="InterPro" id="IPR038078">
    <property type="entry name" value="PhoU-like_sf"/>
</dbReference>
<dbReference type="Proteomes" id="UP000070383">
    <property type="component" value="Unassembled WGS sequence"/>
</dbReference>
<dbReference type="GO" id="GO:0030643">
    <property type="term" value="P:intracellular phosphate ion homeostasis"/>
    <property type="evidence" value="ECO:0007669"/>
    <property type="project" value="InterPro"/>
</dbReference>
<dbReference type="InterPro" id="IPR026022">
    <property type="entry name" value="PhoU_dom"/>
</dbReference>
<dbReference type="Pfam" id="PF01895">
    <property type="entry name" value="PhoU"/>
    <property type="match status" value="2"/>
</dbReference>
<proteinExistence type="predicted"/>
<evidence type="ECO:0000313" key="2">
    <source>
        <dbReference type="EMBL" id="KWZ77814.1"/>
    </source>
</evidence>
<comment type="caution">
    <text evidence="2">The sequence shown here is derived from an EMBL/GenBank/DDBJ whole genome shotgun (WGS) entry which is preliminary data.</text>
</comment>
<evidence type="ECO:0000313" key="3">
    <source>
        <dbReference type="Proteomes" id="UP000070383"/>
    </source>
</evidence>
<keyword evidence="3" id="KW-1185">Reference proteome</keyword>
<protein>
    <submittedName>
        <fullName evidence="2">PhoU family protein</fullName>
    </submittedName>
</protein>
<name>A0A133KEC2_9FIRM</name>
<reference evidence="3" key="1">
    <citation type="submission" date="2016-01" db="EMBL/GenBank/DDBJ databases">
        <authorList>
            <person name="Mitreva M."/>
            <person name="Pepin K.H."/>
            <person name="Mihindukulasuriya K.A."/>
            <person name="Fulton R."/>
            <person name="Fronick C."/>
            <person name="O'Laughlin M."/>
            <person name="Miner T."/>
            <person name="Herter B."/>
            <person name="Rosa B.A."/>
            <person name="Cordes M."/>
            <person name="Tomlinson C."/>
            <person name="Wollam A."/>
            <person name="Palsikar V.B."/>
            <person name="Mardis E.R."/>
            <person name="Wilson R.K."/>
        </authorList>
    </citation>
    <scope>NUCLEOTIDE SEQUENCE [LARGE SCALE GENOMIC DNA]</scope>
    <source>
        <strain evidence="3">MJR8151</strain>
    </source>
</reference>
<dbReference type="PANTHER" id="PTHR42930">
    <property type="entry name" value="PHOSPHATE-SPECIFIC TRANSPORT SYSTEM ACCESSORY PROTEIN PHOU"/>
    <property type="match status" value="1"/>
</dbReference>
<dbReference type="RefSeq" id="WP_060929455.1">
    <property type="nucleotide sequence ID" value="NZ_CAMXZL010000003.1"/>
</dbReference>
<dbReference type="SUPFAM" id="SSF109755">
    <property type="entry name" value="PhoU-like"/>
    <property type="match status" value="1"/>
</dbReference>
<dbReference type="InterPro" id="IPR028366">
    <property type="entry name" value="PhoU"/>
</dbReference>
<dbReference type="EMBL" id="LRPM01000045">
    <property type="protein sequence ID" value="KWZ77814.1"/>
    <property type="molecule type" value="Genomic_DNA"/>
</dbReference>
<dbReference type="PATRIC" id="fig|33036.3.peg.1102"/>
<accession>A0A133KEC2</accession>
<dbReference type="Gene3D" id="1.20.58.220">
    <property type="entry name" value="Phosphate transport system protein phou homolog 2, domain 2"/>
    <property type="match status" value="1"/>
</dbReference>
<dbReference type="GO" id="GO:0045936">
    <property type="term" value="P:negative regulation of phosphate metabolic process"/>
    <property type="evidence" value="ECO:0007669"/>
    <property type="project" value="InterPro"/>
</dbReference>
<dbReference type="PANTHER" id="PTHR42930:SF3">
    <property type="entry name" value="PHOSPHATE-SPECIFIC TRANSPORT SYSTEM ACCESSORY PROTEIN PHOU"/>
    <property type="match status" value="1"/>
</dbReference>